<name>A0ACC2Q3A1_9NEOP</name>
<proteinExistence type="predicted"/>
<evidence type="ECO:0000313" key="2">
    <source>
        <dbReference type="Proteomes" id="UP001231649"/>
    </source>
</evidence>
<gene>
    <name evidence="1" type="ORF">PYW08_011421</name>
</gene>
<organism evidence="1 2">
    <name type="scientific">Mythimna loreyi</name>
    <dbReference type="NCBI Taxonomy" id="667449"/>
    <lineage>
        <taxon>Eukaryota</taxon>
        <taxon>Metazoa</taxon>
        <taxon>Ecdysozoa</taxon>
        <taxon>Arthropoda</taxon>
        <taxon>Hexapoda</taxon>
        <taxon>Insecta</taxon>
        <taxon>Pterygota</taxon>
        <taxon>Neoptera</taxon>
        <taxon>Endopterygota</taxon>
        <taxon>Lepidoptera</taxon>
        <taxon>Glossata</taxon>
        <taxon>Ditrysia</taxon>
        <taxon>Noctuoidea</taxon>
        <taxon>Noctuidae</taxon>
        <taxon>Noctuinae</taxon>
        <taxon>Hadenini</taxon>
        <taxon>Mythimna</taxon>
    </lineage>
</organism>
<keyword evidence="2" id="KW-1185">Reference proteome</keyword>
<comment type="caution">
    <text evidence="1">The sequence shown here is derived from an EMBL/GenBank/DDBJ whole genome shotgun (WGS) entry which is preliminary data.</text>
</comment>
<dbReference type="Proteomes" id="UP001231649">
    <property type="component" value="Chromosome 29"/>
</dbReference>
<reference evidence="1" key="1">
    <citation type="submission" date="2023-03" db="EMBL/GenBank/DDBJ databases">
        <title>Chromosome-level genomes of two armyworms, Mythimna separata and Mythimna loreyi, provide insights into the biosynthesis and reception of sex pheromones.</title>
        <authorList>
            <person name="Zhao H."/>
        </authorList>
    </citation>
    <scope>NUCLEOTIDE SEQUENCE</scope>
    <source>
        <strain evidence="1">BeijingLab</strain>
    </source>
</reference>
<sequence length="369" mass="42869">MSLPQYFENPEEYFDESLKFFQEYDYLFSNPNTDLLVHNILDRITIKDEDIDVFNKDFDLSSTDDQFLSEFFNKLKKLQVFYDDIGDNSLENNINVPVSPKKKHEILFLAKEVKEACERVGCDVVVDFGSGLGYLDQLLFETTNYKILGIECNESHYVGAKIRQRKYHSSSTEHVKYIKHTVTENSHENIEEFLNDKFKNHREFCITGLHACADLTIDAINLFLKMSHAKTMVIMPCCYHKMVEYGGVFKNFPLSDCLKGLFSKFKGGEFMRVPFLRLAAQPPSVDDKLEDLVFNLLSRAVLQKFAFKHNCKLKRKKRKAVKTKNMENNFEVYIEDATTNGFTLIKNEPSNDDDKVDNPKFCLEELMTS</sequence>
<protein>
    <submittedName>
        <fullName evidence="1">Uncharacterized protein</fullName>
    </submittedName>
</protein>
<dbReference type="EMBL" id="CM056805">
    <property type="protein sequence ID" value="KAJ8707287.1"/>
    <property type="molecule type" value="Genomic_DNA"/>
</dbReference>
<accession>A0ACC2Q3A1</accession>
<evidence type="ECO:0000313" key="1">
    <source>
        <dbReference type="EMBL" id="KAJ8707287.1"/>
    </source>
</evidence>